<dbReference type="PANTHER" id="PTHR33841:SF5">
    <property type="entry name" value="DNA METHYLASE (MODIFICATION METHYLASE) (METHYLTRANSFERASE)-RELATED"/>
    <property type="match status" value="1"/>
</dbReference>
<keyword evidence="9" id="KW-1185">Reference proteome</keyword>
<dbReference type="InterPro" id="IPR050953">
    <property type="entry name" value="N4_N6_ade-DNA_methylase"/>
</dbReference>
<dbReference type="SUPFAM" id="SSF53335">
    <property type="entry name" value="S-adenosyl-L-methionine-dependent methyltransferases"/>
    <property type="match status" value="1"/>
</dbReference>
<reference evidence="8 9" key="1">
    <citation type="submission" date="2018-08" db="EMBL/GenBank/DDBJ databases">
        <title>Genomic Encyclopedia of Type Strains, Phase IV (KMG-IV): sequencing the most valuable type-strain genomes for metagenomic binning, comparative biology and taxonomic classification.</title>
        <authorList>
            <person name="Goeker M."/>
        </authorList>
    </citation>
    <scope>NUCLEOTIDE SEQUENCE [LARGE SCALE GENOMIC DNA]</scope>
    <source>
        <strain evidence="8 9">DSM 25527</strain>
    </source>
</reference>
<dbReference type="Pfam" id="PF02384">
    <property type="entry name" value="N6_Mtase"/>
    <property type="match status" value="1"/>
</dbReference>
<dbReference type="Gene3D" id="3.40.50.150">
    <property type="entry name" value="Vaccinia Virus protein VP39"/>
    <property type="match status" value="1"/>
</dbReference>
<evidence type="ECO:0000256" key="5">
    <source>
        <dbReference type="ARBA" id="ARBA00022691"/>
    </source>
</evidence>
<dbReference type="EC" id="2.1.1.72" evidence="2"/>
<keyword evidence="3 8" id="KW-0489">Methyltransferase</keyword>
<evidence type="ECO:0000313" key="8">
    <source>
        <dbReference type="EMBL" id="RIA46408.1"/>
    </source>
</evidence>
<comment type="similarity">
    <text evidence="1">Belongs to the N(4)/N(6)-methyltransferase family.</text>
</comment>
<dbReference type="GO" id="GO:0003677">
    <property type="term" value="F:DNA binding"/>
    <property type="evidence" value="ECO:0007669"/>
    <property type="project" value="InterPro"/>
</dbReference>
<name>A0A397PBS9_9SPHN</name>
<evidence type="ECO:0000256" key="1">
    <source>
        <dbReference type="ARBA" id="ARBA00006594"/>
    </source>
</evidence>
<keyword evidence="4" id="KW-0808">Transferase</keyword>
<evidence type="ECO:0000256" key="2">
    <source>
        <dbReference type="ARBA" id="ARBA00011900"/>
    </source>
</evidence>
<accession>A0A397PBS9</accession>
<keyword evidence="5" id="KW-0949">S-adenosyl-L-methionine</keyword>
<dbReference type="GO" id="GO:0009007">
    <property type="term" value="F:site-specific DNA-methyltransferase (adenine-specific) activity"/>
    <property type="evidence" value="ECO:0007669"/>
    <property type="project" value="UniProtKB-EC"/>
</dbReference>
<dbReference type="GO" id="GO:0032259">
    <property type="term" value="P:methylation"/>
    <property type="evidence" value="ECO:0007669"/>
    <property type="project" value="UniProtKB-KW"/>
</dbReference>
<evidence type="ECO:0000256" key="6">
    <source>
        <dbReference type="ARBA" id="ARBA00047942"/>
    </source>
</evidence>
<feature type="domain" description="DNA methylase adenine-specific" evidence="7">
    <location>
        <begin position="102"/>
        <end position="191"/>
    </location>
</feature>
<protein>
    <recommendedName>
        <fullName evidence="2">site-specific DNA-methyltransferase (adenine-specific)</fullName>
        <ecNumber evidence="2">2.1.1.72</ecNumber>
    </recommendedName>
</protein>
<dbReference type="PRINTS" id="PR00507">
    <property type="entry name" value="N12N6MTFRASE"/>
</dbReference>
<dbReference type="PANTHER" id="PTHR33841">
    <property type="entry name" value="DNA METHYLTRANSFERASE YEEA-RELATED"/>
    <property type="match status" value="1"/>
</dbReference>
<dbReference type="RefSeq" id="WP_119035270.1">
    <property type="nucleotide sequence ID" value="NZ_QXDC01000002.1"/>
</dbReference>
<evidence type="ECO:0000256" key="3">
    <source>
        <dbReference type="ARBA" id="ARBA00022603"/>
    </source>
</evidence>
<sequence length="268" mass="29984">MMSADAHIKAICKLFNASQSRHDRYTLFSDCLEVAAISLSNATDFTHRDTREARYMEIVGRYERDVIDTFVRIFSEVTMAMEAEPSDILGRVFGELELGNAARGQFFTPYTVCRFMAETMLGEHMDAIIDREGFITVNEPACGSGAMVVALAEAMRGAEINYQRHMHVTAIDIDPRAVHMAYIQFSLLHIPAVVILGNALSLETRQQWFTPAHVLGGWNSRIAERVAREAEIARSDSDRIPVGIKDASEIFLPEKQATCPPPIQLTLF</sequence>
<dbReference type="EMBL" id="QXDC01000002">
    <property type="protein sequence ID" value="RIA46408.1"/>
    <property type="molecule type" value="Genomic_DNA"/>
</dbReference>
<organism evidence="8 9">
    <name type="scientific">Hephaestia caeni</name>
    <dbReference type="NCBI Taxonomy" id="645617"/>
    <lineage>
        <taxon>Bacteria</taxon>
        <taxon>Pseudomonadati</taxon>
        <taxon>Pseudomonadota</taxon>
        <taxon>Alphaproteobacteria</taxon>
        <taxon>Sphingomonadales</taxon>
        <taxon>Sphingomonadaceae</taxon>
        <taxon>Hephaestia</taxon>
    </lineage>
</organism>
<dbReference type="Proteomes" id="UP000266568">
    <property type="component" value="Unassembled WGS sequence"/>
</dbReference>
<evidence type="ECO:0000259" key="7">
    <source>
        <dbReference type="Pfam" id="PF02384"/>
    </source>
</evidence>
<proteinExistence type="inferred from homology"/>
<evidence type="ECO:0000256" key="4">
    <source>
        <dbReference type="ARBA" id="ARBA00022679"/>
    </source>
</evidence>
<dbReference type="InterPro" id="IPR029063">
    <property type="entry name" value="SAM-dependent_MTases_sf"/>
</dbReference>
<evidence type="ECO:0000313" key="9">
    <source>
        <dbReference type="Proteomes" id="UP000266568"/>
    </source>
</evidence>
<comment type="catalytic activity">
    <reaction evidence="6">
        <text>a 2'-deoxyadenosine in DNA + S-adenosyl-L-methionine = an N(6)-methyl-2'-deoxyadenosine in DNA + S-adenosyl-L-homocysteine + H(+)</text>
        <dbReference type="Rhea" id="RHEA:15197"/>
        <dbReference type="Rhea" id="RHEA-COMP:12418"/>
        <dbReference type="Rhea" id="RHEA-COMP:12419"/>
        <dbReference type="ChEBI" id="CHEBI:15378"/>
        <dbReference type="ChEBI" id="CHEBI:57856"/>
        <dbReference type="ChEBI" id="CHEBI:59789"/>
        <dbReference type="ChEBI" id="CHEBI:90615"/>
        <dbReference type="ChEBI" id="CHEBI:90616"/>
        <dbReference type="EC" id="2.1.1.72"/>
    </reaction>
</comment>
<dbReference type="InterPro" id="IPR003356">
    <property type="entry name" value="DNA_methylase_A-5"/>
</dbReference>
<dbReference type="GO" id="GO:0008170">
    <property type="term" value="F:N-methyltransferase activity"/>
    <property type="evidence" value="ECO:0007669"/>
    <property type="project" value="InterPro"/>
</dbReference>
<gene>
    <name evidence="8" type="ORF">DFR49_0949</name>
</gene>
<dbReference type="OrthoDB" id="9784823at2"/>
<dbReference type="AlphaFoldDB" id="A0A397PBS9"/>
<comment type="caution">
    <text evidence="8">The sequence shown here is derived from an EMBL/GenBank/DDBJ whole genome shotgun (WGS) entry which is preliminary data.</text>
</comment>